<evidence type="ECO:0000256" key="3">
    <source>
        <dbReference type="ARBA" id="ARBA00022801"/>
    </source>
</evidence>
<name>A0ABY4CA64_9BACT</name>
<keyword evidence="2 5" id="KW-0645">Protease</keyword>
<dbReference type="SUPFAM" id="SSF49785">
    <property type="entry name" value="Galactose-binding domain-like"/>
    <property type="match status" value="1"/>
</dbReference>
<keyword evidence="4 5" id="KW-0720">Serine protease</keyword>
<evidence type="ECO:0000256" key="6">
    <source>
        <dbReference type="SAM" id="SignalP"/>
    </source>
</evidence>
<keyword evidence="9" id="KW-1185">Reference proteome</keyword>
<evidence type="ECO:0000256" key="1">
    <source>
        <dbReference type="ARBA" id="ARBA00011073"/>
    </source>
</evidence>
<feature type="active site" description="Charge relay system" evidence="5">
    <location>
        <position position="255"/>
    </location>
</feature>
<dbReference type="RefSeq" id="WP_243538347.1">
    <property type="nucleotide sequence ID" value="NZ_CP093442.1"/>
</dbReference>
<feature type="active site" description="Charge relay system" evidence="5">
    <location>
        <position position="517"/>
    </location>
</feature>
<keyword evidence="6" id="KW-0732">Signal</keyword>
<gene>
    <name evidence="8" type="ORF">MNR06_02090</name>
</gene>
<reference evidence="8" key="1">
    <citation type="submission" date="2022-03" db="EMBL/GenBank/DDBJ databases">
        <title>Genome Identification and Characterization of new species Bdellovibrio reynosense LBG001 sp. nov. from a Mexico soil sample.</title>
        <authorList>
            <person name="Camilli A."/>
            <person name="Ajao Y."/>
            <person name="Guo X."/>
        </authorList>
    </citation>
    <scope>NUCLEOTIDE SEQUENCE</scope>
    <source>
        <strain evidence="8">LBG001</strain>
    </source>
</reference>
<feature type="active site" description="Charge relay system" evidence="5">
    <location>
        <position position="293"/>
    </location>
</feature>
<dbReference type="Proteomes" id="UP000830116">
    <property type="component" value="Chromosome"/>
</dbReference>
<evidence type="ECO:0000256" key="5">
    <source>
        <dbReference type="PROSITE-ProRule" id="PRU01240"/>
    </source>
</evidence>
<dbReference type="InterPro" id="IPR034058">
    <property type="entry name" value="TagA/B/C/D_pept_dom"/>
</dbReference>
<keyword evidence="3 5" id="KW-0378">Hydrolase</keyword>
<dbReference type="EMBL" id="CP093442">
    <property type="protein sequence ID" value="UOF01743.1"/>
    <property type="molecule type" value="Genomic_DNA"/>
</dbReference>
<dbReference type="PANTHER" id="PTHR43399:SF4">
    <property type="entry name" value="CELL WALL-ASSOCIATED PROTEASE"/>
    <property type="match status" value="1"/>
</dbReference>
<dbReference type="SUPFAM" id="SSF52743">
    <property type="entry name" value="Subtilisin-like"/>
    <property type="match status" value="1"/>
</dbReference>
<evidence type="ECO:0000313" key="8">
    <source>
        <dbReference type="EMBL" id="UOF01743.1"/>
    </source>
</evidence>
<dbReference type="PROSITE" id="PS00138">
    <property type="entry name" value="SUBTILASE_SER"/>
    <property type="match status" value="1"/>
</dbReference>
<evidence type="ECO:0000313" key="9">
    <source>
        <dbReference type="Proteomes" id="UP000830116"/>
    </source>
</evidence>
<dbReference type="InterPro" id="IPR008979">
    <property type="entry name" value="Galactose-bd-like_sf"/>
</dbReference>
<accession>A0ABY4CA64</accession>
<dbReference type="InterPro" id="IPR036852">
    <property type="entry name" value="Peptidase_S8/S53_dom_sf"/>
</dbReference>
<comment type="similarity">
    <text evidence="1 5">Belongs to the peptidase S8 family.</text>
</comment>
<evidence type="ECO:0000256" key="2">
    <source>
        <dbReference type="ARBA" id="ARBA00022670"/>
    </source>
</evidence>
<dbReference type="InterPro" id="IPR000209">
    <property type="entry name" value="Peptidase_S8/S53_dom"/>
</dbReference>
<organism evidence="8 9">
    <name type="scientific">Bdellovibrio reynosensis</name>
    <dbReference type="NCBI Taxonomy" id="2835041"/>
    <lineage>
        <taxon>Bacteria</taxon>
        <taxon>Pseudomonadati</taxon>
        <taxon>Bdellovibrionota</taxon>
        <taxon>Bdellovibrionia</taxon>
        <taxon>Bdellovibrionales</taxon>
        <taxon>Pseudobdellovibrionaceae</taxon>
        <taxon>Bdellovibrio</taxon>
    </lineage>
</organism>
<dbReference type="InterPro" id="IPR051048">
    <property type="entry name" value="Peptidase_S8/S53_subtilisin"/>
</dbReference>
<dbReference type="Gene3D" id="2.60.120.380">
    <property type="match status" value="1"/>
</dbReference>
<dbReference type="PANTHER" id="PTHR43399">
    <property type="entry name" value="SUBTILISIN-RELATED"/>
    <property type="match status" value="1"/>
</dbReference>
<proteinExistence type="inferred from homology"/>
<evidence type="ECO:0000256" key="4">
    <source>
        <dbReference type="ARBA" id="ARBA00022825"/>
    </source>
</evidence>
<dbReference type="InterPro" id="IPR023828">
    <property type="entry name" value="Peptidase_S8_Ser-AS"/>
</dbReference>
<feature type="signal peptide" evidence="6">
    <location>
        <begin position="1"/>
        <end position="24"/>
    </location>
</feature>
<protein>
    <submittedName>
        <fullName evidence="8">S8 family serine peptidase</fullName>
    </submittedName>
</protein>
<dbReference type="PROSITE" id="PS51892">
    <property type="entry name" value="SUBTILASE"/>
    <property type="match status" value="1"/>
</dbReference>
<dbReference type="Pfam" id="PF00082">
    <property type="entry name" value="Peptidase_S8"/>
    <property type="match status" value="1"/>
</dbReference>
<dbReference type="InterPro" id="IPR015500">
    <property type="entry name" value="Peptidase_S8_subtilisin-rel"/>
</dbReference>
<dbReference type="PRINTS" id="PR00723">
    <property type="entry name" value="SUBTILISIN"/>
</dbReference>
<evidence type="ECO:0000259" key="7">
    <source>
        <dbReference type="Pfam" id="PF00082"/>
    </source>
</evidence>
<feature type="domain" description="Peptidase S8/S53" evidence="7">
    <location>
        <begin position="246"/>
        <end position="573"/>
    </location>
</feature>
<sequence>MIQLVKNFTVTTAVAVLSVSAASAGTVLKLNAGAIDTTKISNNYAASWMMEAQPTEYIVQFKKAITEADKAKLKAQFEVFGYLPDDALVVRSTYAQLISYKNSNAEVQAVVKYSPAYKVSRDFDAASVFNKDVLESVVVKTFKASETEQVAAKIAALNPQVELQVVDGKSILALIPRGSVVAVAAVSGVEHVQPNPQFESLHFAMDEDITGTVVATAAGDYTDLKGDETGTRVMKFDAAWSQGFTGRGQTVSMADTGLDSGNIATIHQDFAGQVISGYPFGLWSKTWDDPMGHGTHVAGSVMGNGKASRGLLKGGAYDANMVAEGMWSPMLKNLSVPSKLGDLFAKAYADGARVHTNSWGGARTFGAYDAFAIQVDEWTAANPDMLVLFAAGNSGADKNKDGRIDANSMASPGTAKNVLTVGASENKTTSGGIQVPISKLRAAKDEWPAEPIYSDYISNNENGVAMFSSRGPTVDGRIKPDIVAPGTNILSVRAQTNGASELWGAYNKDYAWSGGTSMATPLTAGAVAIARQVLIEKHGIQNPSAALMKATMIHTAVDMYPGQFGEIGASRGQELLTRRPNSDEGYGRVDVSNIVNIGAETKLIDNRQGVAQGAEVVYEFTLAQTGSLYANLVWTDVAGSANAAQALVNDLDLVLTMPNGQTISMNDHINNLEMIEKSGLPAGTYKLAVKGNKIPQGKNGAQAYALVFTAK</sequence>
<feature type="chain" id="PRO_5047272316" evidence="6">
    <location>
        <begin position="25"/>
        <end position="711"/>
    </location>
</feature>
<dbReference type="CDD" id="cd04842">
    <property type="entry name" value="Peptidases_S8_Kp43_protease"/>
    <property type="match status" value="1"/>
</dbReference>
<dbReference type="Gene3D" id="3.40.50.200">
    <property type="entry name" value="Peptidase S8/S53 domain"/>
    <property type="match status" value="1"/>
</dbReference>